<dbReference type="EMBL" id="DF968099">
    <property type="protein sequence ID" value="GAP05021.1"/>
    <property type="molecule type" value="Genomic_DNA"/>
</dbReference>
<evidence type="ECO:0000256" key="1">
    <source>
        <dbReference type="SAM" id="MobiDB-lite"/>
    </source>
</evidence>
<sequence>MNTNNMGLDSFRKKKTERPQNIPPEVSEEIERSMPEDLLKLPETRMTSKDLPKSIRLPLNTHTAVTTIATLQSKKIYEVINDIVEDYISELPIAEKKIIKSSIETVQHSQNNY</sequence>
<protein>
    <submittedName>
        <fullName evidence="2">Uncharacterized protein</fullName>
    </submittedName>
</protein>
<name>A0A3F3H211_9LACO</name>
<proteinExistence type="predicted"/>
<evidence type="ECO:0000313" key="2">
    <source>
        <dbReference type="EMBL" id="GAP05021.1"/>
    </source>
</evidence>
<reference evidence="2" key="1">
    <citation type="journal article" date="2015" name="BMC Genomics">
        <title>Comparative genomics of Fructobacillus spp. and Leuconostoc spp. reveals niche-specific evolution of Fructobacillus spp.</title>
        <authorList>
            <person name="Endo A."/>
            <person name="Tanizawa Y."/>
            <person name="Tanaka N."/>
            <person name="Maeno S."/>
            <person name="Kumar H."/>
            <person name="Shiwa Y."/>
            <person name="Okada S."/>
            <person name="Yoshikawa H."/>
            <person name="Dicks L."/>
            <person name="Nakagawa J."/>
            <person name="Arita M."/>
        </authorList>
    </citation>
    <scope>NUCLEOTIDE SEQUENCE [LARGE SCALE GENOMIC DNA]</scope>
    <source>
        <strain evidence="2">F214-1</strain>
    </source>
</reference>
<organism evidence="2">
    <name type="scientific">Fructobacillus tropaeoli</name>
    <dbReference type="NCBI Taxonomy" id="709323"/>
    <lineage>
        <taxon>Bacteria</taxon>
        <taxon>Bacillati</taxon>
        <taxon>Bacillota</taxon>
        <taxon>Bacilli</taxon>
        <taxon>Lactobacillales</taxon>
        <taxon>Lactobacillaceae</taxon>
        <taxon>Fructobacillus</taxon>
    </lineage>
</organism>
<gene>
    <name evidence="2" type="ORF">FTRO_0220030</name>
</gene>
<feature type="region of interest" description="Disordered" evidence="1">
    <location>
        <begin position="1"/>
        <end position="37"/>
    </location>
</feature>
<dbReference type="STRING" id="709323.GCA_001047135_01586"/>
<accession>A0A3F3H211</accession>
<dbReference type="Proteomes" id="UP000064514">
    <property type="component" value="Unassembled WGS sequence"/>
</dbReference>
<dbReference type="RefSeq" id="WP_059394339.1">
    <property type="nucleotide sequence ID" value="NZ_DF968099.1"/>
</dbReference>
<dbReference type="AlphaFoldDB" id="A0A3F3H211"/>